<dbReference type="InterPro" id="IPR016898">
    <property type="entry name" value="Polyphosphate_phosphotransfera"/>
</dbReference>
<feature type="region of interest" description="Disordered" evidence="5">
    <location>
        <begin position="20"/>
        <end position="44"/>
    </location>
</feature>
<reference evidence="7 8" key="1">
    <citation type="journal article" date="2008" name="Int. J. Syst. Evol. Microbiol.">
        <title>Neptunomonas japonica sp. nov., an Osedax japonicus symbiont-like bacterium isolated from sediment adjacent to sperm whale carcasses off Kagoshima, Japan.</title>
        <authorList>
            <person name="Miyazaki M."/>
            <person name="Nogi Y."/>
            <person name="Fujiwara Y."/>
            <person name="Kawato M."/>
            <person name="Kubokawa K."/>
            <person name="Horikoshi K."/>
        </authorList>
    </citation>
    <scope>NUCLEOTIDE SEQUENCE [LARGE SCALE GENOMIC DNA]</scope>
    <source>
        <strain evidence="7 8">JAMM 1380</strain>
    </source>
</reference>
<evidence type="ECO:0000313" key="7">
    <source>
        <dbReference type="EMBL" id="BBB30685.1"/>
    </source>
</evidence>
<evidence type="ECO:0000256" key="4">
    <source>
        <dbReference type="RuleBase" id="RU369062"/>
    </source>
</evidence>
<feature type="domain" description="Polyphosphate kinase-2-related" evidence="6">
    <location>
        <begin position="42"/>
        <end position="267"/>
    </location>
</feature>
<dbReference type="Gene3D" id="3.40.50.300">
    <property type="entry name" value="P-loop containing nucleotide triphosphate hydrolases"/>
    <property type="match status" value="1"/>
</dbReference>
<dbReference type="AlphaFoldDB" id="A0A7R6SWN6"/>
<dbReference type="PANTHER" id="PTHR34383">
    <property type="entry name" value="POLYPHOSPHATE:AMP PHOSPHOTRANSFERASE-RELATED"/>
    <property type="match status" value="1"/>
</dbReference>
<dbReference type="EC" id="2.7.4.-" evidence="4"/>
<dbReference type="GO" id="GO:0006793">
    <property type="term" value="P:phosphorus metabolic process"/>
    <property type="evidence" value="ECO:0007669"/>
    <property type="project" value="InterPro"/>
</dbReference>
<evidence type="ECO:0000313" key="8">
    <source>
        <dbReference type="Proteomes" id="UP000595332"/>
    </source>
</evidence>
<dbReference type="PIRSF" id="PIRSF028756">
    <property type="entry name" value="PPK2_prd"/>
    <property type="match status" value="1"/>
</dbReference>
<protein>
    <recommendedName>
        <fullName evidence="4">ADP/GDP-polyphosphate phosphotransferase</fullName>
        <ecNumber evidence="4">2.7.4.-</ecNumber>
    </recommendedName>
    <alternativeName>
        <fullName evidence="4">Polyphosphate kinase PPK2</fullName>
    </alternativeName>
</protein>
<dbReference type="EMBL" id="AP014546">
    <property type="protein sequence ID" value="BBB30685.1"/>
    <property type="molecule type" value="Genomic_DNA"/>
</dbReference>
<evidence type="ECO:0000256" key="1">
    <source>
        <dbReference type="ARBA" id="ARBA00009924"/>
    </source>
</evidence>
<dbReference type="Pfam" id="PF03976">
    <property type="entry name" value="PPK2"/>
    <property type="match status" value="1"/>
</dbReference>
<evidence type="ECO:0000256" key="2">
    <source>
        <dbReference type="ARBA" id="ARBA00022679"/>
    </source>
</evidence>
<dbReference type="NCBIfam" id="TIGR03707">
    <property type="entry name" value="PPK2_P_aer"/>
    <property type="match status" value="1"/>
</dbReference>
<dbReference type="RefSeq" id="WP_236590943.1">
    <property type="nucleotide sequence ID" value="NZ_AP014546.1"/>
</dbReference>
<gene>
    <name evidence="7" type="ORF">NEJAP_2742</name>
</gene>
<dbReference type="InterPro" id="IPR022488">
    <property type="entry name" value="PPK2-related"/>
</dbReference>
<keyword evidence="3 4" id="KW-0418">Kinase</keyword>
<evidence type="ECO:0000256" key="3">
    <source>
        <dbReference type="ARBA" id="ARBA00022777"/>
    </source>
</evidence>
<keyword evidence="2 4" id="KW-0808">Transferase</keyword>
<evidence type="ECO:0000259" key="6">
    <source>
        <dbReference type="Pfam" id="PF03976"/>
    </source>
</evidence>
<accession>A0A7R6SWN6</accession>
<evidence type="ECO:0000256" key="5">
    <source>
        <dbReference type="SAM" id="MobiDB-lite"/>
    </source>
</evidence>
<dbReference type="PANTHER" id="PTHR34383:SF1">
    <property type="entry name" value="ADP-POLYPHOSPHATE PHOSPHOTRANSFERASE"/>
    <property type="match status" value="1"/>
</dbReference>
<name>A0A7R6SWN6_9GAMM</name>
<dbReference type="SUPFAM" id="SSF52540">
    <property type="entry name" value="P-loop containing nucleoside triphosphate hydrolases"/>
    <property type="match status" value="1"/>
</dbReference>
<comment type="function">
    <text evidence="4">Uses inorganic polyphosphate (polyP) as a donor to convert GDP to GTP or ADP to ATP.</text>
</comment>
<feature type="compositionally biased region" description="Polar residues" evidence="5">
    <location>
        <begin position="22"/>
        <end position="40"/>
    </location>
</feature>
<proteinExistence type="inferred from homology"/>
<dbReference type="InterPro" id="IPR022486">
    <property type="entry name" value="PPK2_PA0141"/>
</dbReference>
<dbReference type="InterPro" id="IPR027417">
    <property type="entry name" value="P-loop_NTPase"/>
</dbReference>
<sequence length="298" mass="34780">MDDLVKAPAQEAIETLEAASELNDSASAEQQEENNTNTQKRISRKEYEATKKDLQIELLKMQSWARETGERIVILFEGRDAAGKGGTIKRFMEHLNPRGARVIALEKPTEEEKGQWYYQRYVKHLPTKGEILLFDRSWYNRAGVERVMNFCSPAEYLEFMRQTPDFERMLVRSGIRLYKFWFSVSRDEQFERFQARKVAPLKQWKLSPIDLASLDKWDAYTEAKEAMFFYSDTADAPWTVIKSDDKKRARINAMRFVLSSLPYPNKNPDIDLTPDPLIVGNARDIHEQDEHIFLPDNT</sequence>
<comment type="similarity">
    <text evidence="1 4">Belongs to the polyphosphate kinase 2 (PPK2) family. Class I subfamily.</text>
</comment>
<dbReference type="GO" id="GO:0008976">
    <property type="term" value="F:polyphosphate kinase activity"/>
    <property type="evidence" value="ECO:0007669"/>
    <property type="project" value="UniProtKB-UniRule"/>
</dbReference>
<dbReference type="Proteomes" id="UP000595332">
    <property type="component" value="Chromosome"/>
</dbReference>
<dbReference type="KEGG" id="njp:NEJAP_2742"/>
<keyword evidence="8" id="KW-1185">Reference proteome</keyword>
<comment type="subunit">
    <text evidence="4">Homotetramer.</text>
</comment>
<organism evidence="7 8">
    <name type="scientific">Neptunomonas japonica JAMM 1380</name>
    <dbReference type="NCBI Taxonomy" id="1441457"/>
    <lineage>
        <taxon>Bacteria</taxon>
        <taxon>Pseudomonadati</taxon>
        <taxon>Pseudomonadota</taxon>
        <taxon>Gammaproteobacteria</taxon>
        <taxon>Oceanospirillales</taxon>
        <taxon>Oceanospirillaceae</taxon>
        <taxon>Neptunomonas</taxon>
    </lineage>
</organism>